<protein>
    <recommendedName>
        <fullName evidence="3">F-box domain-containing protein</fullName>
    </recommendedName>
</protein>
<dbReference type="AlphaFoldDB" id="A0AAV9V0A0"/>
<gene>
    <name evidence="1" type="ORF">TWF730_008968</name>
</gene>
<dbReference type="Proteomes" id="UP001373714">
    <property type="component" value="Unassembled WGS sequence"/>
</dbReference>
<evidence type="ECO:0000313" key="1">
    <source>
        <dbReference type="EMBL" id="KAK6352137.1"/>
    </source>
</evidence>
<evidence type="ECO:0000313" key="2">
    <source>
        <dbReference type="Proteomes" id="UP001373714"/>
    </source>
</evidence>
<dbReference type="EMBL" id="JAVHNS010000006">
    <property type="protein sequence ID" value="KAK6352137.1"/>
    <property type="molecule type" value="Genomic_DNA"/>
</dbReference>
<comment type="caution">
    <text evidence="1">The sequence shown here is derived from an EMBL/GenBank/DDBJ whole genome shotgun (WGS) entry which is preliminary data.</text>
</comment>
<accession>A0AAV9V0A0</accession>
<keyword evidence="2" id="KW-1185">Reference proteome</keyword>
<reference evidence="1 2" key="1">
    <citation type="submission" date="2019-10" db="EMBL/GenBank/DDBJ databases">
        <authorList>
            <person name="Palmer J.M."/>
        </authorList>
    </citation>
    <scope>NUCLEOTIDE SEQUENCE [LARGE SCALE GENOMIC DNA]</scope>
    <source>
        <strain evidence="1 2">TWF730</strain>
    </source>
</reference>
<organism evidence="1 2">
    <name type="scientific">Orbilia blumenaviensis</name>
    <dbReference type="NCBI Taxonomy" id="1796055"/>
    <lineage>
        <taxon>Eukaryota</taxon>
        <taxon>Fungi</taxon>
        <taxon>Dikarya</taxon>
        <taxon>Ascomycota</taxon>
        <taxon>Pezizomycotina</taxon>
        <taxon>Orbiliomycetes</taxon>
        <taxon>Orbiliales</taxon>
        <taxon>Orbiliaceae</taxon>
        <taxon>Orbilia</taxon>
    </lineage>
</organism>
<sequence>MSVEPSIATLEGRTRAESGIYLPLEIVWLIAQHIADKRTLSRFCRTCRMFNSSSQAALYETLEIEIDTDTCIDSQILVALLWRNHSGLKYVRNLIVSGTPKNSGMFDPRSNEVQMLFKLGAPHGCDNLAELLGEMEAPLDLAILCILRNIPLNILRSFIWNSFMELSDEILELLCENQQSLEGFFIDMGDGDEVRAIDFKPPRNLKHVYINDIEHGTRWIEYAFRMVQPVASNLETLSLTMPLLRFMREDCNTKMGLPRGSRTTLSSSEEGIVTGWASFFLNSEGFGPPTRHGILFPNLGYLSVSRFGPEYFKPWLGHALNASTLHTLKLDGYHGVPQLTLFLKEGGFRLKVFHLTTRDDEGSIEEVLAWFNSLEELYLDHVYQEDSVTGKSAISVLAQIAHAISGHGGLRRLVWDPQFWGEGDPPDMISTARLRALCATRFPKLEELGIQESLRKLQVVWVMPYDGRPSLTPAANLFTAQALFSICPRVECFVSGHGRDHVNPKAMVREAILDAKGVPVSLDKIYLRDLRDKLRKSEFWLLGLGDVHIPWMPGYGRTPPRF</sequence>
<name>A0AAV9V0A0_9PEZI</name>
<proteinExistence type="predicted"/>
<evidence type="ECO:0008006" key="3">
    <source>
        <dbReference type="Google" id="ProtNLM"/>
    </source>
</evidence>